<dbReference type="Pfam" id="PF24517">
    <property type="entry name" value="CBM96"/>
    <property type="match status" value="1"/>
</dbReference>
<evidence type="ECO:0000313" key="8">
    <source>
        <dbReference type="EMBL" id="TDP04532.1"/>
    </source>
</evidence>
<feature type="chain" id="PRO_5020457708" evidence="5">
    <location>
        <begin position="24"/>
        <end position="260"/>
    </location>
</feature>
<keyword evidence="3 5" id="KW-0732">Signal</keyword>
<evidence type="ECO:0000256" key="1">
    <source>
        <dbReference type="ARBA" id="ARBA00004613"/>
    </source>
</evidence>
<keyword evidence="2" id="KW-0964">Secreted</keyword>
<dbReference type="EMBL" id="SNXE01000014">
    <property type="protein sequence ID" value="TDP04532.1"/>
    <property type="molecule type" value="Genomic_DNA"/>
</dbReference>
<feature type="region of interest" description="Disordered" evidence="4">
    <location>
        <begin position="51"/>
        <end position="89"/>
    </location>
</feature>
<gene>
    <name evidence="8" type="ORF">DFR39_11421</name>
</gene>
<evidence type="ECO:0000259" key="7">
    <source>
        <dbReference type="Pfam" id="PF24517"/>
    </source>
</evidence>
<feature type="signal peptide" evidence="5">
    <location>
        <begin position="1"/>
        <end position="23"/>
    </location>
</feature>
<sequence>MKLTSASKALSALALLAPLYAQANVPQQTLSFQQGLNGYAGTQDTMIRSNETATGAGQSSSGDSRGRNFGGVDFLSVDGDDGSPGNKPNQGLIRFDSLFGTGAQQIKSTDKIVSATLKLNVFDTGSGFSLHQMLQTWQQGTVTWNSMANGVQTNGVEAAANALVSVGSNNSSGNVATGWLSLDVTASLQQMQSGQLANHGWLLQPFVSGTNGVDIRSSEFATQSLRPLLEVQVSAVPEPGSYALMALGLVALGLRARRRV</sequence>
<dbReference type="InterPro" id="IPR013424">
    <property type="entry name" value="Ice-binding_C"/>
</dbReference>
<comment type="subcellular location">
    <subcellularLocation>
        <location evidence="1">Secreted</location>
    </subcellularLocation>
</comment>
<feature type="domain" description="Ice-binding protein C-terminal" evidence="6">
    <location>
        <begin position="235"/>
        <end position="258"/>
    </location>
</feature>
<proteinExistence type="predicted"/>
<name>A0A4R6MQP9_9BURK</name>
<reference evidence="8 9" key="1">
    <citation type="submission" date="2019-03" db="EMBL/GenBank/DDBJ databases">
        <title>Genomic Encyclopedia of Type Strains, Phase IV (KMG-IV): sequencing the most valuable type-strain genomes for metagenomic binning, comparative biology and taxonomic classification.</title>
        <authorList>
            <person name="Goeker M."/>
        </authorList>
    </citation>
    <scope>NUCLEOTIDE SEQUENCE [LARGE SCALE GENOMIC DNA]</scope>
    <source>
        <strain evidence="8 9">DSM 25082</strain>
    </source>
</reference>
<dbReference type="GO" id="GO:0005576">
    <property type="term" value="C:extracellular region"/>
    <property type="evidence" value="ECO:0007669"/>
    <property type="project" value="UniProtKB-SubCell"/>
</dbReference>
<accession>A0A4R6MQP9</accession>
<dbReference type="Pfam" id="PF07589">
    <property type="entry name" value="PEP-CTERM"/>
    <property type="match status" value="1"/>
</dbReference>
<keyword evidence="9" id="KW-1185">Reference proteome</keyword>
<dbReference type="NCBIfam" id="TIGR02595">
    <property type="entry name" value="PEP_CTERM"/>
    <property type="match status" value="1"/>
</dbReference>
<evidence type="ECO:0000256" key="3">
    <source>
        <dbReference type="ARBA" id="ARBA00022729"/>
    </source>
</evidence>
<dbReference type="RefSeq" id="WP_162849594.1">
    <property type="nucleotide sequence ID" value="NZ_JAUFPJ010000012.1"/>
</dbReference>
<dbReference type="InterPro" id="IPR055372">
    <property type="entry name" value="CBM96"/>
</dbReference>
<dbReference type="AlphaFoldDB" id="A0A4R6MQP9"/>
<evidence type="ECO:0000256" key="4">
    <source>
        <dbReference type="SAM" id="MobiDB-lite"/>
    </source>
</evidence>
<evidence type="ECO:0000256" key="2">
    <source>
        <dbReference type="ARBA" id="ARBA00022525"/>
    </source>
</evidence>
<comment type="caution">
    <text evidence="8">The sequence shown here is derived from an EMBL/GenBank/DDBJ whole genome shotgun (WGS) entry which is preliminary data.</text>
</comment>
<evidence type="ECO:0000313" key="9">
    <source>
        <dbReference type="Proteomes" id="UP000295357"/>
    </source>
</evidence>
<feature type="compositionally biased region" description="Polar residues" evidence="4">
    <location>
        <begin position="51"/>
        <end position="63"/>
    </location>
</feature>
<dbReference type="Proteomes" id="UP000295357">
    <property type="component" value="Unassembled WGS sequence"/>
</dbReference>
<evidence type="ECO:0000259" key="6">
    <source>
        <dbReference type="Pfam" id="PF07589"/>
    </source>
</evidence>
<feature type="domain" description="Carbohydrate-binding module family 96" evidence="7">
    <location>
        <begin position="60"/>
        <end position="223"/>
    </location>
</feature>
<organism evidence="8 9">
    <name type="scientific">Roseateles asaccharophilus</name>
    <dbReference type="NCBI Taxonomy" id="582607"/>
    <lineage>
        <taxon>Bacteria</taxon>
        <taxon>Pseudomonadati</taxon>
        <taxon>Pseudomonadota</taxon>
        <taxon>Betaproteobacteria</taxon>
        <taxon>Burkholderiales</taxon>
        <taxon>Sphaerotilaceae</taxon>
        <taxon>Roseateles</taxon>
    </lineage>
</organism>
<evidence type="ECO:0000256" key="5">
    <source>
        <dbReference type="SAM" id="SignalP"/>
    </source>
</evidence>
<dbReference type="NCBIfam" id="NF033679">
    <property type="entry name" value="DNRLRE_dom"/>
    <property type="match status" value="1"/>
</dbReference>
<protein>
    <submittedName>
        <fullName evidence="8">Putative secreted protein with PEP-CTERM sorting signal/MYXO-CTERM domain-containing protein</fullName>
    </submittedName>
</protein>